<keyword evidence="2" id="KW-0378">Hydrolase</keyword>
<dbReference type="SUPFAM" id="SSF55811">
    <property type="entry name" value="Nudix"/>
    <property type="match status" value="1"/>
</dbReference>
<dbReference type="AlphaFoldDB" id="D0LTV9"/>
<dbReference type="InterPro" id="IPR015797">
    <property type="entry name" value="NUDIX_hydrolase-like_dom_sf"/>
</dbReference>
<evidence type="ECO:0000313" key="2">
    <source>
        <dbReference type="EMBL" id="ACY15803.1"/>
    </source>
</evidence>
<sequence length="221" mass="24343">MHTIVDFEVESDEVVGQEGGFLGVRRLRLRNRRDDGSLSERYTCDFLVRPYGIDAVVVALYTRAPDGGVRVLLREGLRPPLYFGRPDESLPVPDARRYRLFTELVAGIIEAHDQGLGGIRKRAAEEAHEEAGYAIDAGSVHLLGTAFPSPGAMAERFWLTCAEVEDPEAHSPPGGDGSPMEEGARVRWMALDDAIAACTRGDIEDAKTELALRRLADRLRD</sequence>
<keyword evidence="3" id="KW-1185">Reference proteome</keyword>
<dbReference type="InterPro" id="IPR000086">
    <property type="entry name" value="NUDIX_hydrolase_dom"/>
</dbReference>
<name>D0LTV9_HALO1</name>
<gene>
    <name evidence="2" type="ordered locus">Hoch_3301</name>
</gene>
<proteinExistence type="predicted"/>
<dbReference type="eggNOG" id="COG0494">
    <property type="taxonomic scope" value="Bacteria"/>
</dbReference>
<dbReference type="RefSeq" id="WP_012828403.1">
    <property type="nucleotide sequence ID" value="NC_013440.1"/>
</dbReference>
<evidence type="ECO:0000313" key="3">
    <source>
        <dbReference type="Proteomes" id="UP000001880"/>
    </source>
</evidence>
<dbReference type="EMBL" id="CP001804">
    <property type="protein sequence ID" value="ACY15803.1"/>
    <property type="molecule type" value="Genomic_DNA"/>
</dbReference>
<dbReference type="OrthoDB" id="5381362at2"/>
<dbReference type="KEGG" id="hoh:Hoch_3301"/>
<organism evidence="2 3">
    <name type="scientific">Haliangium ochraceum (strain DSM 14365 / JCM 11303 / SMP-2)</name>
    <dbReference type="NCBI Taxonomy" id="502025"/>
    <lineage>
        <taxon>Bacteria</taxon>
        <taxon>Pseudomonadati</taxon>
        <taxon>Myxococcota</taxon>
        <taxon>Polyangia</taxon>
        <taxon>Haliangiales</taxon>
        <taxon>Kofleriaceae</taxon>
        <taxon>Haliangium</taxon>
    </lineage>
</organism>
<dbReference type="GO" id="GO:0016787">
    <property type="term" value="F:hydrolase activity"/>
    <property type="evidence" value="ECO:0007669"/>
    <property type="project" value="UniProtKB-KW"/>
</dbReference>
<dbReference type="Gene3D" id="3.90.79.10">
    <property type="entry name" value="Nucleoside Triphosphate Pyrophosphohydrolase"/>
    <property type="match status" value="1"/>
</dbReference>
<dbReference type="Proteomes" id="UP000001880">
    <property type="component" value="Chromosome"/>
</dbReference>
<dbReference type="PROSITE" id="PS51462">
    <property type="entry name" value="NUDIX"/>
    <property type="match status" value="1"/>
</dbReference>
<accession>D0LTV9</accession>
<protein>
    <submittedName>
        <fullName evidence="2">NUDIX hydrolase</fullName>
    </submittedName>
</protein>
<evidence type="ECO:0000259" key="1">
    <source>
        <dbReference type="PROSITE" id="PS51462"/>
    </source>
</evidence>
<feature type="domain" description="Nudix hydrolase" evidence="1">
    <location>
        <begin position="51"/>
        <end position="211"/>
    </location>
</feature>
<dbReference type="HOGENOM" id="CLU_1382819_0_0_7"/>
<reference evidence="2 3" key="1">
    <citation type="journal article" date="2010" name="Stand. Genomic Sci.">
        <title>Complete genome sequence of Haliangium ochraceum type strain (SMP-2).</title>
        <authorList>
            <consortium name="US DOE Joint Genome Institute (JGI-PGF)"/>
            <person name="Ivanova N."/>
            <person name="Daum C."/>
            <person name="Lang E."/>
            <person name="Abt B."/>
            <person name="Kopitz M."/>
            <person name="Saunders E."/>
            <person name="Lapidus A."/>
            <person name="Lucas S."/>
            <person name="Glavina Del Rio T."/>
            <person name="Nolan M."/>
            <person name="Tice H."/>
            <person name="Copeland A."/>
            <person name="Cheng J.F."/>
            <person name="Chen F."/>
            <person name="Bruce D."/>
            <person name="Goodwin L."/>
            <person name="Pitluck S."/>
            <person name="Mavromatis K."/>
            <person name="Pati A."/>
            <person name="Mikhailova N."/>
            <person name="Chen A."/>
            <person name="Palaniappan K."/>
            <person name="Land M."/>
            <person name="Hauser L."/>
            <person name="Chang Y.J."/>
            <person name="Jeffries C.D."/>
            <person name="Detter J.C."/>
            <person name="Brettin T."/>
            <person name="Rohde M."/>
            <person name="Goker M."/>
            <person name="Bristow J."/>
            <person name="Markowitz V."/>
            <person name="Eisen J.A."/>
            <person name="Hugenholtz P."/>
            <person name="Kyrpides N.C."/>
            <person name="Klenk H.P."/>
        </authorList>
    </citation>
    <scope>NUCLEOTIDE SEQUENCE [LARGE SCALE GENOMIC DNA]</scope>
    <source>
        <strain evidence="3">DSM 14365 / CIP 107738 / JCM 11303 / AJ 13395 / SMP-2</strain>
    </source>
</reference>
<dbReference type="STRING" id="502025.Hoch_3301"/>